<reference evidence="3" key="1">
    <citation type="submission" date="2016-10" db="EMBL/GenBank/DDBJ databases">
        <authorList>
            <person name="Varghese N."/>
            <person name="Submissions S."/>
        </authorList>
    </citation>
    <scope>NUCLEOTIDE SEQUENCE [LARGE SCALE GENOMIC DNA]</scope>
    <source>
        <strain evidence="3">DUS833</strain>
    </source>
</reference>
<dbReference type="Pfam" id="PF18431">
    <property type="entry name" value="RNAse_A_bac"/>
    <property type="match status" value="1"/>
</dbReference>
<name>A0A1H0ZXT1_9BURK</name>
<evidence type="ECO:0000313" key="2">
    <source>
        <dbReference type="EMBL" id="SDQ32265.1"/>
    </source>
</evidence>
<proteinExistence type="predicted"/>
<accession>A0A1H0ZXT1</accession>
<dbReference type="AlphaFoldDB" id="A0A1H0ZXT1"/>
<organism evidence="2 3">
    <name type="scientific">Paraburkholderia tuberum</name>
    <dbReference type="NCBI Taxonomy" id="157910"/>
    <lineage>
        <taxon>Bacteria</taxon>
        <taxon>Pseudomonadati</taxon>
        <taxon>Pseudomonadota</taxon>
        <taxon>Betaproteobacteria</taxon>
        <taxon>Burkholderiales</taxon>
        <taxon>Burkholderiaceae</taxon>
        <taxon>Paraburkholderia</taxon>
    </lineage>
</organism>
<keyword evidence="3" id="KW-1185">Reference proteome</keyword>
<dbReference type="Proteomes" id="UP000199365">
    <property type="component" value="Unassembled WGS sequence"/>
</dbReference>
<dbReference type="CDD" id="cd20684">
    <property type="entry name" value="CdiA-CT_Yk_RNaseA-like"/>
    <property type="match status" value="1"/>
</dbReference>
<dbReference type="STRING" id="157910.SAMN05445850_0254"/>
<evidence type="ECO:0000313" key="3">
    <source>
        <dbReference type="Proteomes" id="UP000199365"/>
    </source>
</evidence>
<sequence length="278" mass="30116">MSYEQDSDSVRVVLSAPQLSAVLARHSISPTEMLSNRLWGGLQVVGGVLEMAGAAALCVLPEPAMASKAGCVVFGAHGSDTAAAGLRQVWTGRDTASLTQQGTAKLAEAMRVSPDMADQIGLSIEMAVPFGFAGSIKAARAASVRMGRIHLQMHEAKALNPRLGGHTLQKHVGKNEAWLRERLKREPKRKIVSSFITLEHAERAISETVQANAVRIRTWVQSPTRNAKITVTKVVSGDIGYGVTRVTGELTRMNNVFVTLKYEPYNGMPYYILTAYLE</sequence>
<evidence type="ECO:0000259" key="1">
    <source>
        <dbReference type="Pfam" id="PF18431"/>
    </source>
</evidence>
<feature type="domain" description="Bacterial CdiA-CT RNAse A" evidence="1">
    <location>
        <begin position="165"/>
        <end position="276"/>
    </location>
</feature>
<dbReference type="InterPro" id="IPR041436">
    <property type="entry name" value="RNAse_A_bac"/>
</dbReference>
<dbReference type="RefSeq" id="WP_090805370.1">
    <property type="nucleotide sequence ID" value="NZ_FNKX01000001.1"/>
</dbReference>
<gene>
    <name evidence="2" type="ORF">SAMN05445850_0254</name>
</gene>
<protein>
    <recommendedName>
        <fullName evidence="1">Bacterial CdiA-CT RNAse A domain-containing protein</fullName>
    </recommendedName>
</protein>
<dbReference type="EMBL" id="FNKX01000001">
    <property type="protein sequence ID" value="SDQ32265.1"/>
    <property type="molecule type" value="Genomic_DNA"/>
</dbReference>